<evidence type="ECO:0000313" key="3">
    <source>
        <dbReference type="Proteomes" id="UP001596408"/>
    </source>
</evidence>
<protein>
    <submittedName>
        <fullName evidence="2">Esterase/lipase family protein</fullName>
    </submittedName>
</protein>
<sequence length="296" mass="33180">MPLHRLSVAPLYTASFGMRMFTHAVGALNPPSERRKRERRERRTDDEGLPWSSRGRYGGVGGHEWFDTDPGASRTPVVFVHGNGRTHADWSDHADALLEEGFAGDELWAITFAHPNSTHREMSDQLDEFVRNVRKYTGSDAVSVVAHSLGVTGVRFWLERRNRYEWVDTVVSIAGANHGVSVCSGEEDPGTLGEYARPSRFVGYRYRERPNHPLKRLNAGTETPGDVTYYTIRGAYDHYYWRDPASPKLDGAAENVLLWTNHIGTLRSARTRALLAEWLREEPDDGAADGSGRTAA</sequence>
<dbReference type="Pfam" id="PF01674">
    <property type="entry name" value="Lipase_2"/>
    <property type="match status" value="1"/>
</dbReference>
<evidence type="ECO:0000313" key="2">
    <source>
        <dbReference type="EMBL" id="MFC6826259.1"/>
    </source>
</evidence>
<evidence type="ECO:0000256" key="1">
    <source>
        <dbReference type="SAM" id="MobiDB-lite"/>
    </source>
</evidence>
<dbReference type="PANTHER" id="PTHR32015:SF1">
    <property type="entry name" value="LIPASE"/>
    <property type="match status" value="1"/>
</dbReference>
<organism evidence="2 3">
    <name type="scientific">Halopelagius fulvigenes</name>
    <dbReference type="NCBI Taxonomy" id="1198324"/>
    <lineage>
        <taxon>Archaea</taxon>
        <taxon>Methanobacteriati</taxon>
        <taxon>Methanobacteriota</taxon>
        <taxon>Stenosarchaea group</taxon>
        <taxon>Halobacteria</taxon>
        <taxon>Halobacteriales</taxon>
        <taxon>Haloferacaceae</taxon>
    </lineage>
</organism>
<reference evidence="2 3" key="1">
    <citation type="journal article" date="2019" name="Int. J. Syst. Evol. Microbiol.">
        <title>The Global Catalogue of Microorganisms (GCM) 10K type strain sequencing project: providing services to taxonomists for standard genome sequencing and annotation.</title>
        <authorList>
            <consortium name="The Broad Institute Genomics Platform"/>
            <consortium name="The Broad Institute Genome Sequencing Center for Infectious Disease"/>
            <person name="Wu L."/>
            <person name="Ma J."/>
        </authorList>
    </citation>
    <scope>NUCLEOTIDE SEQUENCE [LARGE SCALE GENOMIC DNA]</scope>
    <source>
        <strain evidence="2 3">YIM 94188</strain>
    </source>
</reference>
<dbReference type="InterPro" id="IPR029058">
    <property type="entry name" value="AB_hydrolase_fold"/>
</dbReference>
<dbReference type="EMBL" id="JBHSXH010000015">
    <property type="protein sequence ID" value="MFC6826259.1"/>
    <property type="molecule type" value="Genomic_DNA"/>
</dbReference>
<dbReference type="AlphaFoldDB" id="A0ABD5U1J7"/>
<accession>A0ABD5U1J7</accession>
<proteinExistence type="predicted"/>
<dbReference type="InterPro" id="IPR002918">
    <property type="entry name" value="Lipase_EstA/Esterase_EstB"/>
</dbReference>
<gene>
    <name evidence="2" type="ORF">ACFQEV_14850</name>
</gene>
<keyword evidence="3" id="KW-1185">Reference proteome</keyword>
<dbReference type="Proteomes" id="UP001596408">
    <property type="component" value="Unassembled WGS sequence"/>
</dbReference>
<feature type="region of interest" description="Disordered" evidence="1">
    <location>
        <begin position="27"/>
        <end position="53"/>
    </location>
</feature>
<comment type="caution">
    <text evidence="2">The sequence shown here is derived from an EMBL/GenBank/DDBJ whole genome shotgun (WGS) entry which is preliminary data.</text>
</comment>
<name>A0ABD5U1J7_9EURY</name>
<dbReference type="RefSeq" id="WP_379697587.1">
    <property type="nucleotide sequence ID" value="NZ_JBHSXH010000015.1"/>
</dbReference>
<dbReference type="Gene3D" id="3.40.50.1820">
    <property type="entry name" value="alpha/beta hydrolase"/>
    <property type="match status" value="1"/>
</dbReference>
<dbReference type="PANTHER" id="PTHR32015">
    <property type="entry name" value="FASTING INDUCED LIPASE"/>
    <property type="match status" value="1"/>
</dbReference>
<dbReference type="SUPFAM" id="SSF53474">
    <property type="entry name" value="alpha/beta-Hydrolases"/>
    <property type="match status" value="1"/>
</dbReference>